<reference evidence="1 2" key="1">
    <citation type="journal article" date="2015" name="Genome Announc.">
        <title>Complete Genome Sequence of Cupriavidus basilensis 4G11, Isolated from the Oak Ridge Field Research Center Site.</title>
        <authorList>
            <person name="Ray J."/>
            <person name="Waters R.J."/>
            <person name="Skerker J.M."/>
            <person name="Kuehl J.V."/>
            <person name="Price M.N."/>
            <person name="Huang J."/>
            <person name="Chakraborty R."/>
            <person name="Arkin A.P."/>
            <person name="Deutschbauer A."/>
        </authorList>
    </citation>
    <scope>NUCLEOTIDE SEQUENCE [LARGE SCALE GENOMIC DNA]</scope>
    <source>
        <strain evidence="1">4G11</strain>
    </source>
</reference>
<gene>
    <name evidence="1" type="ORF">RR42_s2421</name>
</gene>
<dbReference type="KEGG" id="cbw:RR42_s2421"/>
<dbReference type="EMBL" id="CP010537">
    <property type="protein sequence ID" value="AJG24003.1"/>
    <property type="molecule type" value="Genomic_DNA"/>
</dbReference>
<protein>
    <submittedName>
        <fullName evidence="1">Uncharacterized protein</fullName>
    </submittedName>
</protein>
<sequence length="38" mass="4330">MQSPPSSLQMPAAIRRENAFVRSFAMRYPPLPARAVER</sequence>
<name>A0A0C4YLS0_9BURK</name>
<evidence type="ECO:0000313" key="1">
    <source>
        <dbReference type="EMBL" id="AJG24003.1"/>
    </source>
</evidence>
<accession>A0A0C4YLS0</accession>
<dbReference type="STRING" id="68895.RR42_s2421"/>
<proteinExistence type="predicted"/>
<dbReference type="AlphaFoldDB" id="A0A0C4YLS0"/>
<evidence type="ECO:0000313" key="2">
    <source>
        <dbReference type="Proteomes" id="UP000031843"/>
    </source>
</evidence>
<organism evidence="1 2">
    <name type="scientific">Cupriavidus basilensis</name>
    <dbReference type="NCBI Taxonomy" id="68895"/>
    <lineage>
        <taxon>Bacteria</taxon>
        <taxon>Pseudomonadati</taxon>
        <taxon>Pseudomonadota</taxon>
        <taxon>Betaproteobacteria</taxon>
        <taxon>Burkholderiales</taxon>
        <taxon>Burkholderiaceae</taxon>
        <taxon>Cupriavidus</taxon>
    </lineage>
</organism>
<dbReference type="Proteomes" id="UP000031843">
    <property type="component" value="Chromosome secondary"/>
</dbReference>
<keyword evidence="2" id="KW-1185">Reference proteome</keyword>